<dbReference type="EMBL" id="BSRI01000001">
    <property type="protein sequence ID" value="GLV55344.1"/>
    <property type="molecule type" value="Genomic_DNA"/>
</dbReference>
<keyword evidence="1" id="KW-0812">Transmembrane</keyword>
<evidence type="ECO:0000313" key="2">
    <source>
        <dbReference type="EMBL" id="GLV55344.1"/>
    </source>
</evidence>
<proteinExistence type="predicted"/>
<feature type="transmembrane region" description="Helical" evidence="1">
    <location>
        <begin position="12"/>
        <end position="34"/>
    </location>
</feature>
<keyword evidence="3" id="KW-1185">Reference proteome</keyword>
<organism evidence="2 3">
    <name type="scientific">Dictyobacter halimunensis</name>
    <dbReference type="NCBI Taxonomy" id="3026934"/>
    <lineage>
        <taxon>Bacteria</taxon>
        <taxon>Bacillati</taxon>
        <taxon>Chloroflexota</taxon>
        <taxon>Ktedonobacteria</taxon>
        <taxon>Ktedonobacterales</taxon>
        <taxon>Dictyobacteraceae</taxon>
        <taxon>Dictyobacter</taxon>
    </lineage>
</organism>
<name>A0ABQ6FNR7_9CHLR</name>
<dbReference type="RefSeq" id="WP_338249601.1">
    <property type="nucleotide sequence ID" value="NZ_BSRI01000001.1"/>
</dbReference>
<sequence>MNKYVSHALAAAGGYLTGSASIVAIFGFMFYSLYRMLTLQQDGIRIEATVVGIREQKVRLSRRGIGESPQDVIRTNYRVVARWQNPRNGKTYTLKTMIQHPEKYPTGSTISLLVDARHPRLWHRVANLQDM</sequence>
<gene>
    <name evidence="2" type="ORF">KDH_21910</name>
</gene>
<evidence type="ECO:0000313" key="3">
    <source>
        <dbReference type="Proteomes" id="UP001344906"/>
    </source>
</evidence>
<reference evidence="2 3" key="1">
    <citation type="submission" date="2023-02" db="EMBL/GenBank/DDBJ databases">
        <title>Dictyobacter halimunensis sp. nov., a new member of the class Ktedonobacteria from forest soil in a geothermal area.</title>
        <authorList>
            <person name="Rachmania M.K."/>
            <person name="Ningsih F."/>
            <person name="Sakai Y."/>
            <person name="Yabe S."/>
            <person name="Yokota A."/>
            <person name="Sjamsuridzal W."/>
        </authorList>
    </citation>
    <scope>NUCLEOTIDE SEQUENCE [LARGE SCALE GENOMIC DNA]</scope>
    <source>
        <strain evidence="2 3">S3.2.2.5</strain>
    </source>
</reference>
<comment type="caution">
    <text evidence="2">The sequence shown here is derived from an EMBL/GenBank/DDBJ whole genome shotgun (WGS) entry which is preliminary data.</text>
</comment>
<accession>A0ABQ6FNR7</accession>
<keyword evidence="1" id="KW-0472">Membrane</keyword>
<evidence type="ECO:0000256" key="1">
    <source>
        <dbReference type="SAM" id="Phobius"/>
    </source>
</evidence>
<dbReference type="Proteomes" id="UP001344906">
    <property type="component" value="Unassembled WGS sequence"/>
</dbReference>
<protein>
    <recommendedName>
        <fullName evidence="4">DUF3592 domain-containing protein</fullName>
    </recommendedName>
</protein>
<evidence type="ECO:0008006" key="4">
    <source>
        <dbReference type="Google" id="ProtNLM"/>
    </source>
</evidence>
<keyword evidence="1" id="KW-1133">Transmembrane helix</keyword>